<dbReference type="PROSITE" id="PS51450">
    <property type="entry name" value="LRR"/>
    <property type="match status" value="4"/>
</dbReference>
<dbReference type="SUPFAM" id="SSF52058">
    <property type="entry name" value="L domain-like"/>
    <property type="match status" value="1"/>
</dbReference>
<dbReference type="Proteomes" id="UP000007110">
    <property type="component" value="Unassembled WGS sequence"/>
</dbReference>
<dbReference type="InterPro" id="IPR001611">
    <property type="entry name" value="Leu-rich_rpt"/>
</dbReference>
<evidence type="ECO:0000256" key="2">
    <source>
        <dbReference type="ARBA" id="ARBA00022737"/>
    </source>
</evidence>
<dbReference type="InterPro" id="IPR003591">
    <property type="entry name" value="Leu-rich_rpt_typical-subtyp"/>
</dbReference>
<name>A0A7M7NRL3_STRPU</name>
<dbReference type="SMART" id="SM00364">
    <property type="entry name" value="LRR_BAC"/>
    <property type="match status" value="4"/>
</dbReference>
<proteinExistence type="predicted"/>
<feature type="domain" description="Disease resistance R13L4/SHOC-2-like LRR" evidence="4">
    <location>
        <begin position="177"/>
        <end position="427"/>
    </location>
</feature>
<dbReference type="InterPro" id="IPR055414">
    <property type="entry name" value="LRR_R13L4/SHOC2-like"/>
</dbReference>
<dbReference type="Gene3D" id="3.80.10.10">
    <property type="entry name" value="Ribonuclease Inhibitor"/>
    <property type="match status" value="2"/>
</dbReference>
<organism evidence="5 6">
    <name type="scientific">Strongylocentrotus purpuratus</name>
    <name type="common">Purple sea urchin</name>
    <dbReference type="NCBI Taxonomy" id="7668"/>
    <lineage>
        <taxon>Eukaryota</taxon>
        <taxon>Metazoa</taxon>
        <taxon>Echinodermata</taxon>
        <taxon>Eleutherozoa</taxon>
        <taxon>Echinozoa</taxon>
        <taxon>Echinoidea</taxon>
        <taxon>Euechinoidea</taxon>
        <taxon>Echinacea</taxon>
        <taxon>Camarodonta</taxon>
        <taxon>Echinidea</taxon>
        <taxon>Strongylocentrotidae</taxon>
        <taxon>Strongylocentrotus</taxon>
    </lineage>
</organism>
<dbReference type="KEGG" id="spu:587145"/>
<dbReference type="PANTHER" id="PTHR46652:SF3">
    <property type="entry name" value="LEUCINE-RICH REPEAT-CONTAINING PROTEIN 9"/>
    <property type="match status" value="1"/>
</dbReference>
<dbReference type="InParanoid" id="A0A7M7NRL3"/>
<dbReference type="AlphaFoldDB" id="A0A7M7NRL3"/>
<reference evidence="6" key="1">
    <citation type="submission" date="2015-02" db="EMBL/GenBank/DDBJ databases">
        <title>Genome sequencing for Strongylocentrotus purpuratus.</title>
        <authorList>
            <person name="Murali S."/>
            <person name="Liu Y."/>
            <person name="Vee V."/>
            <person name="English A."/>
            <person name="Wang M."/>
            <person name="Skinner E."/>
            <person name="Han Y."/>
            <person name="Muzny D.M."/>
            <person name="Worley K.C."/>
            <person name="Gibbs R.A."/>
        </authorList>
    </citation>
    <scope>NUCLEOTIDE SEQUENCE</scope>
</reference>
<evidence type="ECO:0000256" key="1">
    <source>
        <dbReference type="ARBA" id="ARBA00022614"/>
    </source>
</evidence>
<dbReference type="OMA" id="GEKPSYH"/>
<feature type="compositionally biased region" description="Low complexity" evidence="3">
    <location>
        <begin position="1"/>
        <end position="18"/>
    </location>
</feature>
<accession>A0A7M7NRL3</accession>
<keyword evidence="2" id="KW-0677">Repeat</keyword>
<sequence>MSAARKISSSRAASSTIKGNNRKALSSIKSHISRNGDVSTEKRTTTVVKNGSVDGFQAKGKDEKLHRSSRQPHLKQSTSARKASPVQRRPSPSSSSSHPPSAASVNGRHQRLPDKPDGIVFTNKEAVSAWVNGGVEDHEGAGGTNTPAGKIIPRDVLEKSQESEVTKVYDVDLHGVNIGTIKNLDMFINLRVLDLSCNCIRNIENLANNKDLRELKLYDNRISAIANIERLQELCSLQLQHNKIRTIGKGLALSRKLKILRLDSNYLGKIEARELAACSQLTYLDVSSNKLDSLSALNALSSLEELRATHNSLRAVTDLKRCRKLQELDVSNNKIADLSGLKSLHNLTVLMISHNQLTSDTLKAVDKLRALHTIDISHNKLTELDFLVDQFPALEVLNVRNNRIVRWKAVLSLHRCQCLSELYVQGNPFTLPEGEKPSYHQELQATLLGLEILDGAVVKRNAGSKTAPIMRPMSASTVVSARQVENQLKHSDQDLADFMTSLSNRFANIRTVLNTLPSEPPRQRPMTGFSDDLSIRSVSAMSDGRPKTRCNSRSRIAEAQAFASQNFTR</sequence>
<dbReference type="RefSeq" id="XP_030840076.1">
    <property type="nucleotide sequence ID" value="XM_030984216.1"/>
</dbReference>
<dbReference type="SMART" id="SM00369">
    <property type="entry name" value="LRR_TYP"/>
    <property type="match status" value="6"/>
</dbReference>
<feature type="region of interest" description="Disordered" evidence="3">
    <location>
        <begin position="1"/>
        <end position="118"/>
    </location>
</feature>
<dbReference type="InterPro" id="IPR032675">
    <property type="entry name" value="LRR_dom_sf"/>
</dbReference>
<dbReference type="SMART" id="SM00365">
    <property type="entry name" value="LRR_SD22"/>
    <property type="match status" value="7"/>
</dbReference>
<evidence type="ECO:0000259" key="4">
    <source>
        <dbReference type="Pfam" id="PF23598"/>
    </source>
</evidence>
<dbReference type="EnsemblMetazoa" id="XM_030984216">
    <property type="protein sequence ID" value="XP_030840076"/>
    <property type="gene ID" value="LOC587145"/>
</dbReference>
<dbReference type="Pfam" id="PF23598">
    <property type="entry name" value="LRR_14"/>
    <property type="match status" value="1"/>
</dbReference>
<dbReference type="PRINTS" id="PR00019">
    <property type="entry name" value="LEURICHRPT"/>
</dbReference>
<dbReference type="InterPro" id="IPR050836">
    <property type="entry name" value="SDS22/Internalin_LRR"/>
</dbReference>
<keyword evidence="1" id="KW-0433">Leucine-rich repeat</keyword>
<feature type="compositionally biased region" description="Low complexity" evidence="3">
    <location>
        <begin position="90"/>
        <end position="104"/>
    </location>
</feature>
<dbReference type="PANTHER" id="PTHR46652">
    <property type="entry name" value="LEUCINE-RICH REPEAT AND IQ DOMAIN-CONTAINING PROTEIN 1-RELATED"/>
    <property type="match status" value="1"/>
</dbReference>
<dbReference type="GeneID" id="587145"/>
<evidence type="ECO:0000313" key="6">
    <source>
        <dbReference type="Proteomes" id="UP000007110"/>
    </source>
</evidence>
<reference evidence="5" key="2">
    <citation type="submission" date="2021-01" db="UniProtKB">
        <authorList>
            <consortium name="EnsemblMetazoa"/>
        </authorList>
    </citation>
    <scope>IDENTIFICATION</scope>
</reference>
<dbReference type="OrthoDB" id="1574204at2759"/>
<dbReference type="GO" id="GO:0015630">
    <property type="term" value="C:microtubule cytoskeleton"/>
    <property type="evidence" value="ECO:0000318"/>
    <property type="project" value="GO_Central"/>
</dbReference>
<keyword evidence="6" id="KW-1185">Reference proteome</keyword>
<protein>
    <recommendedName>
        <fullName evidence="4">Disease resistance R13L4/SHOC-2-like LRR domain-containing protein</fullName>
    </recommendedName>
</protein>
<evidence type="ECO:0000256" key="3">
    <source>
        <dbReference type="SAM" id="MobiDB-lite"/>
    </source>
</evidence>
<evidence type="ECO:0000313" key="5">
    <source>
        <dbReference type="EnsemblMetazoa" id="XP_030840076"/>
    </source>
</evidence>